<dbReference type="EMBL" id="JAVREM010000009">
    <property type="protein sequence ID" value="MDT0318900.1"/>
    <property type="molecule type" value="Genomic_DNA"/>
</dbReference>
<reference evidence="2" key="1">
    <citation type="submission" date="2023-07" db="EMBL/GenBank/DDBJ databases">
        <title>30 novel species of actinomycetes from the DSMZ collection.</title>
        <authorList>
            <person name="Nouioui I."/>
        </authorList>
    </citation>
    <scope>NUCLEOTIDE SEQUENCE [LARGE SCALE GENOMIC DNA]</scope>
    <source>
        <strain evidence="2">DSM 44918</strain>
    </source>
</reference>
<dbReference type="Proteomes" id="UP001183420">
    <property type="component" value="Unassembled WGS sequence"/>
</dbReference>
<proteinExistence type="predicted"/>
<keyword evidence="2" id="KW-1185">Reference proteome</keyword>
<gene>
    <name evidence="1" type="ORF">RNC47_11185</name>
</gene>
<protein>
    <submittedName>
        <fullName evidence="1">Uncharacterized protein</fullName>
    </submittedName>
</protein>
<sequence>MSGHAELAQVWPRDGALRLVGRLHDHEPEPATAAAWTLRLTPRGAAGERALCYPAPLDGMAFDASLPVADLVPEGPFEPPALWDVWLAPPEDSGAGLRVGRLLDDIRGKKKIMVFPGQQVTRGDLTMLVRPYYTIKENLSVEVLPGR</sequence>
<evidence type="ECO:0000313" key="1">
    <source>
        <dbReference type="EMBL" id="MDT0318900.1"/>
    </source>
</evidence>
<evidence type="ECO:0000313" key="2">
    <source>
        <dbReference type="Proteomes" id="UP001183420"/>
    </source>
</evidence>
<organism evidence="1 2">
    <name type="scientific">Streptomyces millisiae</name>
    <dbReference type="NCBI Taxonomy" id="3075542"/>
    <lineage>
        <taxon>Bacteria</taxon>
        <taxon>Bacillati</taxon>
        <taxon>Actinomycetota</taxon>
        <taxon>Actinomycetes</taxon>
        <taxon>Kitasatosporales</taxon>
        <taxon>Streptomycetaceae</taxon>
        <taxon>Streptomyces</taxon>
    </lineage>
</organism>
<dbReference type="RefSeq" id="WP_311597858.1">
    <property type="nucleotide sequence ID" value="NZ_JAVREM010000009.1"/>
</dbReference>
<accession>A0ABU2LMS3</accession>
<comment type="caution">
    <text evidence="1">The sequence shown here is derived from an EMBL/GenBank/DDBJ whole genome shotgun (WGS) entry which is preliminary data.</text>
</comment>
<name>A0ABU2LMS3_9ACTN</name>